<feature type="region of interest" description="Disordered" evidence="12">
    <location>
        <begin position="487"/>
        <end position="513"/>
    </location>
</feature>
<feature type="coiled-coil region" evidence="11">
    <location>
        <begin position="432"/>
        <end position="462"/>
    </location>
</feature>
<comment type="catalytic activity">
    <reaction evidence="9">
        <text>N(6)-methyl-L-lysyl(4)-[histone H3] + S-adenosyl-L-methionine = N(6),N(6)-dimethyl-L-lysyl(4)-[histone H3] + S-adenosyl-L-homocysteine + H(+)</text>
        <dbReference type="Rhea" id="RHEA:60268"/>
        <dbReference type="Rhea" id="RHEA-COMP:15540"/>
        <dbReference type="Rhea" id="RHEA-COMP:15543"/>
        <dbReference type="ChEBI" id="CHEBI:15378"/>
        <dbReference type="ChEBI" id="CHEBI:57856"/>
        <dbReference type="ChEBI" id="CHEBI:59789"/>
        <dbReference type="ChEBI" id="CHEBI:61929"/>
        <dbReference type="ChEBI" id="CHEBI:61976"/>
    </reaction>
</comment>
<dbReference type="InterPro" id="IPR001214">
    <property type="entry name" value="SET_dom"/>
</dbReference>
<dbReference type="EMBL" id="JAPFFF010000019">
    <property type="protein sequence ID" value="KAK8858227.1"/>
    <property type="molecule type" value="Genomic_DNA"/>
</dbReference>
<dbReference type="Gene3D" id="2.170.270.10">
    <property type="entry name" value="SET domain"/>
    <property type="match status" value="1"/>
</dbReference>
<gene>
    <name evidence="15" type="ORF">M9Y10_013328</name>
</gene>
<comment type="catalytic activity">
    <reaction evidence="10">
        <text>N(6),N(6)-dimethyl-L-lysyl(4)-[histone H3] + S-adenosyl-L-methionine = N(6),N(6),N(6)-trimethyl-L-lysyl(4)-[histone H3] + S-adenosyl-L-homocysteine + H(+)</text>
        <dbReference type="Rhea" id="RHEA:60272"/>
        <dbReference type="Rhea" id="RHEA-COMP:15537"/>
        <dbReference type="Rhea" id="RHEA-COMP:15540"/>
        <dbReference type="ChEBI" id="CHEBI:15378"/>
        <dbReference type="ChEBI" id="CHEBI:57856"/>
        <dbReference type="ChEBI" id="CHEBI:59789"/>
        <dbReference type="ChEBI" id="CHEBI:61961"/>
        <dbReference type="ChEBI" id="CHEBI:61976"/>
    </reaction>
</comment>
<dbReference type="Proteomes" id="UP001470230">
    <property type="component" value="Unassembled WGS sequence"/>
</dbReference>
<dbReference type="PROSITE" id="PS50868">
    <property type="entry name" value="POST_SET"/>
    <property type="match status" value="1"/>
</dbReference>
<name>A0ABR2I8B3_9EUKA</name>
<feature type="domain" description="SET" evidence="13">
    <location>
        <begin position="785"/>
        <end position="901"/>
    </location>
</feature>
<evidence type="ECO:0000256" key="11">
    <source>
        <dbReference type="SAM" id="Coils"/>
    </source>
</evidence>
<comment type="subcellular location">
    <subcellularLocation>
        <location evidence="1">Nucleus</location>
    </subcellularLocation>
</comment>
<evidence type="ECO:0000256" key="4">
    <source>
        <dbReference type="ARBA" id="ARBA00022679"/>
    </source>
</evidence>
<dbReference type="PROSITE" id="PS50280">
    <property type="entry name" value="SET"/>
    <property type="match status" value="1"/>
</dbReference>
<keyword evidence="5" id="KW-0949">S-adenosyl-L-methionine</keyword>
<feature type="compositionally biased region" description="Low complexity" evidence="12">
    <location>
        <begin position="490"/>
        <end position="511"/>
    </location>
</feature>
<evidence type="ECO:0000256" key="7">
    <source>
        <dbReference type="ARBA" id="ARBA00023242"/>
    </source>
</evidence>
<keyword evidence="7" id="KW-0539">Nucleus</keyword>
<comment type="catalytic activity">
    <reaction evidence="8">
        <text>L-lysyl(4)-[histone H3] + 3 S-adenosyl-L-methionine = N(6),N(6),N(6)-trimethyl-L-lysyl(4)-[histone H3] + 3 S-adenosyl-L-homocysteine + 3 H(+)</text>
        <dbReference type="Rhea" id="RHEA:60260"/>
        <dbReference type="Rhea" id="RHEA-COMP:15537"/>
        <dbReference type="Rhea" id="RHEA-COMP:15547"/>
        <dbReference type="ChEBI" id="CHEBI:15378"/>
        <dbReference type="ChEBI" id="CHEBI:29969"/>
        <dbReference type="ChEBI" id="CHEBI:57856"/>
        <dbReference type="ChEBI" id="CHEBI:59789"/>
        <dbReference type="ChEBI" id="CHEBI:61961"/>
        <dbReference type="EC" id="2.1.1.354"/>
    </reaction>
</comment>
<keyword evidence="11" id="KW-0175">Coiled coil</keyword>
<evidence type="ECO:0000313" key="16">
    <source>
        <dbReference type="Proteomes" id="UP001470230"/>
    </source>
</evidence>
<proteinExistence type="predicted"/>
<dbReference type="PANTHER" id="PTHR45814">
    <property type="entry name" value="HISTONE-LYSINE N-METHYLTRANSFERASE SETD1"/>
    <property type="match status" value="1"/>
</dbReference>
<dbReference type="InterPro" id="IPR003616">
    <property type="entry name" value="Post-SET_dom"/>
</dbReference>
<reference evidence="15 16" key="1">
    <citation type="submission" date="2024-04" db="EMBL/GenBank/DDBJ databases">
        <title>Tritrichomonas musculus Genome.</title>
        <authorList>
            <person name="Alves-Ferreira E."/>
            <person name="Grigg M."/>
            <person name="Lorenzi H."/>
            <person name="Galac M."/>
        </authorList>
    </citation>
    <scope>NUCLEOTIDE SEQUENCE [LARGE SCALE GENOMIC DNA]</scope>
    <source>
        <strain evidence="15 16">EAF2021</strain>
    </source>
</reference>
<accession>A0ABR2I8B3</accession>
<feature type="domain" description="Post-SET" evidence="14">
    <location>
        <begin position="910"/>
        <end position="926"/>
    </location>
</feature>
<evidence type="ECO:0000259" key="13">
    <source>
        <dbReference type="PROSITE" id="PS50280"/>
    </source>
</evidence>
<feature type="compositionally biased region" description="Basic residues" evidence="12">
    <location>
        <begin position="562"/>
        <end position="581"/>
    </location>
</feature>
<feature type="region of interest" description="Disordered" evidence="12">
    <location>
        <begin position="678"/>
        <end position="716"/>
    </location>
</feature>
<evidence type="ECO:0000256" key="6">
    <source>
        <dbReference type="ARBA" id="ARBA00022853"/>
    </source>
</evidence>
<keyword evidence="6" id="KW-0156">Chromatin regulator</keyword>
<feature type="compositionally biased region" description="Basic and acidic residues" evidence="12">
    <location>
        <begin position="695"/>
        <end position="709"/>
    </location>
</feature>
<evidence type="ECO:0000256" key="2">
    <source>
        <dbReference type="ARBA" id="ARBA00012182"/>
    </source>
</evidence>
<protein>
    <recommendedName>
        <fullName evidence="2">[histone H3]-lysine(4) N-trimethyltransferase</fullName>
        <ecNumber evidence="2">2.1.1.354</ecNumber>
    </recommendedName>
</protein>
<evidence type="ECO:0000256" key="5">
    <source>
        <dbReference type="ARBA" id="ARBA00022691"/>
    </source>
</evidence>
<dbReference type="EC" id="2.1.1.354" evidence="2"/>
<feature type="compositionally biased region" description="Low complexity" evidence="12">
    <location>
        <begin position="534"/>
        <end position="553"/>
    </location>
</feature>
<dbReference type="PANTHER" id="PTHR45814:SF2">
    <property type="entry name" value="HISTONE-LYSINE N-METHYLTRANSFERASE SETD1"/>
    <property type="match status" value="1"/>
</dbReference>
<feature type="region of interest" description="Disordered" evidence="12">
    <location>
        <begin position="329"/>
        <end position="351"/>
    </location>
</feature>
<keyword evidence="3" id="KW-0489">Methyltransferase</keyword>
<sequence length="952" mass="110909">MSEGTTFCQLNFPGSNSNQNNNNNDFTLSFQNSLYIKNQNISPTIQQSNPILSNQGETFILLTALRCRNHNFIRDKLQNSGSIMSSRVLSYNSFFSQFTTHAMAVNAMNMINHPLFMNKKDNPKQIKYTAVLKTGEQINELIQKRKYDIGTTFSPPKCLCVHGLDPKIDNINDLMKPFCLEGNYELVTSKDEVAVYTYHKNAASVKDFLCAFQEHFSGVPNTYVTEEANRRIISRACILIKEKLINECIEDLKKMLAEEIIVPAITLEMNNYEQEKSFSKYISEPNFLDISNNNNHSIFNPQNNFNNSHKQITNNSFYATQNPYQSSFQNLSGENSFDSDSKQSSFPKFDSNTNQLNKQDNQIFHFQMQQNQNNMQYHPFFQQNINNSQQFQQISQNQHMNYGNIYHPTISFNQIQSNQFLLSSYPSQPQLLQQTEQQQKQYDQHQNQLQKDQLQYNTQQTNQKTQIDQLSTNKQLDTNESNIIINDKSQPTLQQPQYDQMQQQNIQQQVEMQKRQQFHQRLQQKIQNQYNQIQKYQKQNQNQQQQSSSNLIQSTTPPPPKQKPKQARQSKQQSHHSHSNKQKQIDDQLQIEINLQNLQQRLLSQQIQQQVPQSNQRITVHPQVSSSSLPLVSASSSSSSSNIPEGSRVINFYLGSRSNLNFFLSPLPKQNFRSLVKKEAKRRKNQLLSSGSSSDARKYEREMSRKMENDTTFESIKQPAIENNSSRLTPIHKIEEWHKRLYLRPYATMRRRKYILARKSGLPILKSQFDDNVNDNNAKKGVIGKRVYFEKSEIQGYGLFALEPISTKDFICEYTGQLIRMEVADRREKKLSRKGFQHMYLFRLGQMVIDATQHGSNARFLNHSCSPNCKARQIEIKDMQTISFFASKPIKPHDEIAFDYEMELERDPSKWEKCYCGSKDCNGYLNYSVRRNVLNRMWMQANNLYENSDDSA</sequence>
<feature type="region of interest" description="Disordered" evidence="12">
    <location>
        <begin position="534"/>
        <end position="584"/>
    </location>
</feature>
<comment type="caution">
    <text evidence="15">The sequence shown here is derived from an EMBL/GenBank/DDBJ whole genome shotgun (WGS) entry which is preliminary data.</text>
</comment>
<dbReference type="SMART" id="SM00317">
    <property type="entry name" value="SET"/>
    <property type="match status" value="1"/>
</dbReference>
<evidence type="ECO:0000256" key="1">
    <source>
        <dbReference type="ARBA" id="ARBA00004123"/>
    </source>
</evidence>
<dbReference type="InterPro" id="IPR046341">
    <property type="entry name" value="SET_dom_sf"/>
</dbReference>
<keyword evidence="4" id="KW-0808">Transferase</keyword>
<evidence type="ECO:0000313" key="15">
    <source>
        <dbReference type="EMBL" id="KAK8858227.1"/>
    </source>
</evidence>
<evidence type="ECO:0000256" key="10">
    <source>
        <dbReference type="ARBA" id="ARBA00049129"/>
    </source>
</evidence>
<evidence type="ECO:0000259" key="14">
    <source>
        <dbReference type="PROSITE" id="PS50868"/>
    </source>
</evidence>
<dbReference type="InterPro" id="IPR044570">
    <property type="entry name" value="Set1-like"/>
</dbReference>
<keyword evidence="16" id="KW-1185">Reference proteome</keyword>
<evidence type="ECO:0000256" key="9">
    <source>
        <dbReference type="ARBA" id="ARBA00047583"/>
    </source>
</evidence>
<dbReference type="Pfam" id="PF00856">
    <property type="entry name" value="SET"/>
    <property type="match status" value="1"/>
</dbReference>
<organism evidence="15 16">
    <name type="scientific">Tritrichomonas musculus</name>
    <dbReference type="NCBI Taxonomy" id="1915356"/>
    <lineage>
        <taxon>Eukaryota</taxon>
        <taxon>Metamonada</taxon>
        <taxon>Parabasalia</taxon>
        <taxon>Tritrichomonadida</taxon>
        <taxon>Tritrichomonadidae</taxon>
        <taxon>Tritrichomonas</taxon>
    </lineage>
</organism>
<evidence type="ECO:0000256" key="8">
    <source>
        <dbReference type="ARBA" id="ARBA00047571"/>
    </source>
</evidence>
<evidence type="ECO:0000256" key="12">
    <source>
        <dbReference type="SAM" id="MobiDB-lite"/>
    </source>
</evidence>
<dbReference type="SUPFAM" id="SSF82199">
    <property type="entry name" value="SET domain"/>
    <property type="match status" value="1"/>
</dbReference>
<evidence type="ECO:0000256" key="3">
    <source>
        <dbReference type="ARBA" id="ARBA00022603"/>
    </source>
</evidence>